<dbReference type="InterPro" id="IPR016032">
    <property type="entry name" value="Sig_transdc_resp-reg_C-effctor"/>
</dbReference>
<keyword evidence="3" id="KW-0804">Transcription</keyword>
<dbReference type="PROSITE" id="PS50043">
    <property type="entry name" value="HTH_LUXR_2"/>
    <property type="match status" value="1"/>
</dbReference>
<dbReference type="Pfam" id="PF00072">
    <property type="entry name" value="Response_reg"/>
    <property type="match status" value="1"/>
</dbReference>
<dbReference type="InterPro" id="IPR039420">
    <property type="entry name" value="WalR-like"/>
</dbReference>
<dbReference type="SMART" id="SM00448">
    <property type="entry name" value="REC"/>
    <property type="match status" value="1"/>
</dbReference>
<gene>
    <name evidence="7" type="ORF">JQS43_11305</name>
</gene>
<evidence type="ECO:0000256" key="1">
    <source>
        <dbReference type="ARBA" id="ARBA00023015"/>
    </source>
</evidence>
<dbReference type="InterPro" id="IPR001789">
    <property type="entry name" value="Sig_transdc_resp-reg_receiver"/>
</dbReference>
<keyword evidence="8" id="KW-1185">Reference proteome</keyword>
<dbReference type="KEGG" id="nhy:JQS43_11305"/>
<name>A0A895YLF5_9ACTN</name>
<organism evidence="7 8">
    <name type="scientific">Natronosporangium hydrolyticum</name>
    <dbReference type="NCBI Taxonomy" id="2811111"/>
    <lineage>
        <taxon>Bacteria</taxon>
        <taxon>Bacillati</taxon>
        <taxon>Actinomycetota</taxon>
        <taxon>Actinomycetes</taxon>
        <taxon>Micromonosporales</taxon>
        <taxon>Micromonosporaceae</taxon>
        <taxon>Natronosporangium</taxon>
    </lineage>
</organism>
<evidence type="ECO:0000313" key="8">
    <source>
        <dbReference type="Proteomes" id="UP000662857"/>
    </source>
</evidence>
<dbReference type="RefSeq" id="WP_239679048.1">
    <property type="nucleotide sequence ID" value="NZ_CP070499.1"/>
</dbReference>
<evidence type="ECO:0000259" key="5">
    <source>
        <dbReference type="PROSITE" id="PS50043"/>
    </source>
</evidence>
<dbReference type="GO" id="GO:0006355">
    <property type="term" value="P:regulation of DNA-templated transcription"/>
    <property type="evidence" value="ECO:0007669"/>
    <property type="project" value="InterPro"/>
</dbReference>
<reference evidence="7" key="1">
    <citation type="submission" date="2021-02" db="EMBL/GenBank/DDBJ databases">
        <title>Natrosporangium hydrolyticum gen. nov., sp. nov, a haloalkaliphilic actinobacterium from a soda solonchak soil.</title>
        <authorList>
            <person name="Sorokin D.Y."/>
            <person name="Khijniak T.V."/>
            <person name="Zakharycheva A.P."/>
            <person name="Boueva O.V."/>
            <person name="Ariskina E.V."/>
            <person name="Hahnke R.L."/>
            <person name="Bunk B."/>
            <person name="Sproer C."/>
            <person name="Schumann P."/>
            <person name="Evtushenko L.I."/>
            <person name="Kublanov I.V."/>
        </authorList>
    </citation>
    <scope>NUCLEOTIDE SEQUENCE</scope>
    <source>
        <strain evidence="7">DSM 106523</strain>
    </source>
</reference>
<dbReference type="InterPro" id="IPR011006">
    <property type="entry name" value="CheY-like_superfamily"/>
</dbReference>
<dbReference type="SUPFAM" id="SSF46894">
    <property type="entry name" value="C-terminal effector domain of the bipartite response regulators"/>
    <property type="match status" value="1"/>
</dbReference>
<evidence type="ECO:0000313" key="7">
    <source>
        <dbReference type="EMBL" id="QSB16812.1"/>
    </source>
</evidence>
<accession>A0A895YLF5</accession>
<dbReference type="GO" id="GO:0000160">
    <property type="term" value="P:phosphorelay signal transduction system"/>
    <property type="evidence" value="ECO:0007669"/>
    <property type="project" value="InterPro"/>
</dbReference>
<dbReference type="SUPFAM" id="SSF52172">
    <property type="entry name" value="CheY-like"/>
    <property type="match status" value="1"/>
</dbReference>
<keyword evidence="1" id="KW-0805">Transcription regulation</keyword>
<dbReference type="Gene3D" id="3.40.50.2300">
    <property type="match status" value="1"/>
</dbReference>
<dbReference type="Pfam" id="PF00196">
    <property type="entry name" value="GerE"/>
    <property type="match status" value="1"/>
</dbReference>
<keyword evidence="2" id="KW-0238">DNA-binding</keyword>
<feature type="domain" description="HTH luxR-type" evidence="5">
    <location>
        <begin position="158"/>
        <end position="223"/>
    </location>
</feature>
<proteinExistence type="predicted"/>
<evidence type="ECO:0000256" key="3">
    <source>
        <dbReference type="ARBA" id="ARBA00023163"/>
    </source>
</evidence>
<feature type="domain" description="Response regulatory" evidence="6">
    <location>
        <begin position="14"/>
        <end position="131"/>
    </location>
</feature>
<dbReference type="PRINTS" id="PR00038">
    <property type="entry name" value="HTHLUXR"/>
</dbReference>
<dbReference type="EMBL" id="CP070499">
    <property type="protein sequence ID" value="QSB16812.1"/>
    <property type="molecule type" value="Genomic_DNA"/>
</dbReference>
<dbReference type="SMART" id="SM00421">
    <property type="entry name" value="HTH_LUXR"/>
    <property type="match status" value="1"/>
</dbReference>
<dbReference type="Proteomes" id="UP000662857">
    <property type="component" value="Chromosome"/>
</dbReference>
<dbReference type="PROSITE" id="PS50110">
    <property type="entry name" value="RESPONSE_REGULATORY"/>
    <property type="match status" value="1"/>
</dbReference>
<evidence type="ECO:0000259" key="6">
    <source>
        <dbReference type="PROSITE" id="PS50110"/>
    </source>
</evidence>
<comment type="caution">
    <text evidence="4">Lacks conserved residue(s) required for the propagation of feature annotation.</text>
</comment>
<dbReference type="AlphaFoldDB" id="A0A895YLF5"/>
<sequence>MQRDAAGSPAKVARVVICDQQTMVLAGLCAVLSPESDLAVVSEVRTAAEAITAVRTHRADLVLLGVPVPDLDLAAAVRRLAATGGTAPQLILMCTEREEELLLDAVRMGVRGVVSRSCSSTELLRDVRAVLAGKPALTPTMVGRLIDFAMRALPVGQQPAVAAALSRRELEVLGLIASGLNDSEIAEALWVSKATVRSHLHHVLTKLGVPSRAHAVAFYYQHGLAVAAPTR</sequence>
<evidence type="ECO:0000256" key="4">
    <source>
        <dbReference type="PROSITE-ProRule" id="PRU00169"/>
    </source>
</evidence>
<dbReference type="InterPro" id="IPR000792">
    <property type="entry name" value="Tscrpt_reg_LuxR_C"/>
</dbReference>
<protein>
    <submittedName>
        <fullName evidence="7">Response regulator transcription factor</fullName>
    </submittedName>
</protein>
<dbReference type="GO" id="GO:0003677">
    <property type="term" value="F:DNA binding"/>
    <property type="evidence" value="ECO:0007669"/>
    <property type="project" value="UniProtKB-KW"/>
</dbReference>
<dbReference type="PANTHER" id="PTHR43214:SF24">
    <property type="entry name" value="TRANSCRIPTIONAL REGULATORY PROTEIN NARL-RELATED"/>
    <property type="match status" value="1"/>
</dbReference>
<evidence type="ECO:0000256" key="2">
    <source>
        <dbReference type="ARBA" id="ARBA00023125"/>
    </source>
</evidence>
<dbReference type="PANTHER" id="PTHR43214">
    <property type="entry name" value="TWO-COMPONENT RESPONSE REGULATOR"/>
    <property type="match status" value="1"/>
</dbReference>
<dbReference type="CDD" id="cd06170">
    <property type="entry name" value="LuxR_C_like"/>
    <property type="match status" value="1"/>
</dbReference>